<proteinExistence type="predicted"/>
<evidence type="ECO:0000313" key="2">
    <source>
        <dbReference type="Proteomes" id="UP001519460"/>
    </source>
</evidence>
<name>A0ABD0K1D7_9CAEN</name>
<gene>
    <name evidence="1" type="ORF">BaRGS_00027671</name>
</gene>
<dbReference type="Proteomes" id="UP001519460">
    <property type="component" value="Unassembled WGS sequence"/>
</dbReference>
<dbReference type="EMBL" id="JACVVK020000267">
    <property type="protein sequence ID" value="KAK7481131.1"/>
    <property type="molecule type" value="Genomic_DNA"/>
</dbReference>
<protein>
    <submittedName>
        <fullName evidence="1">Uncharacterized protein</fullName>
    </submittedName>
</protein>
<accession>A0ABD0K1D7</accession>
<organism evidence="1 2">
    <name type="scientific">Batillaria attramentaria</name>
    <dbReference type="NCBI Taxonomy" id="370345"/>
    <lineage>
        <taxon>Eukaryota</taxon>
        <taxon>Metazoa</taxon>
        <taxon>Spiralia</taxon>
        <taxon>Lophotrochozoa</taxon>
        <taxon>Mollusca</taxon>
        <taxon>Gastropoda</taxon>
        <taxon>Caenogastropoda</taxon>
        <taxon>Sorbeoconcha</taxon>
        <taxon>Cerithioidea</taxon>
        <taxon>Batillariidae</taxon>
        <taxon>Batillaria</taxon>
    </lineage>
</organism>
<sequence>MWNYGSKPARWKPEVSANIDRKGRSCEKGYLAGFMMPVVSPLNKCHARHARQPEGVPLFARLFRVGDQKMNSAETHPSEVLNDLSTGNNQLLCLCRPGTRSSTSSCLYVIRLSKQEGRVDRLDARSHNFPHPRQNPTFPFPLSMPCCAPCSAQTQLWDWGQAG</sequence>
<dbReference type="AlphaFoldDB" id="A0ABD0K1D7"/>
<keyword evidence="2" id="KW-1185">Reference proteome</keyword>
<evidence type="ECO:0000313" key="1">
    <source>
        <dbReference type="EMBL" id="KAK7481131.1"/>
    </source>
</evidence>
<comment type="caution">
    <text evidence="1">The sequence shown here is derived from an EMBL/GenBank/DDBJ whole genome shotgun (WGS) entry which is preliminary data.</text>
</comment>
<reference evidence="1 2" key="1">
    <citation type="journal article" date="2023" name="Sci. Data">
        <title>Genome assembly of the Korean intertidal mud-creeper Batillaria attramentaria.</title>
        <authorList>
            <person name="Patra A.K."/>
            <person name="Ho P.T."/>
            <person name="Jun S."/>
            <person name="Lee S.J."/>
            <person name="Kim Y."/>
            <person name="Won Y.J."/>
        </authorList>
    </citation>
    <scope>NUCLEOTIDE SEQUENCE [LARGE SCALE GENOMIC DNA]</scope>
    <source>
        <strain evidence="1">Wonlab-2016</strain>
    </source>
</reference>